<keyword evidence="1" id="KW-0732">Signal</keyword>
<comment type="caution">
    <text evidence="2">The sequence shown here is derived from an EMBL/GenBank/DDBJ whole genome shotgun (WGS) entry which is preliminary data.</text>
</comment>
<reference evidence="2" key="1">
    <citation type="journal article" date="2021" name="Nat. Commun.">
        <title>Genetic determinants of endophytism in the Arabidopsis root mycobiome.</title>
        <authorList>
            <person name="Mesny F."/>
            <person name="Miyauchi S."/>
            <person name="Thiergart T."/>
            <person name="Pickel B."/>
            <person name="Atanasova L."/>
            <person name="Karlsson M."/>
            <person name="Huettel B."/>
            <person name="Barry K.W."/>
            <person name="Haridas S."/>
            <person name="Chen C."/>
            <person name="Bauer D."/>
            <person name="Andreopoulos W."/>
            <person name="Pangilinan J."/>
            <person name="LaButti K."/>
            <person name="Riley R."/>
            <person name="Lipzen A."/>
            <person name="Clum A."/>
            <person name="Drula E."/>
            <person name="Henrissat B."/>
            <person name="Kohler A."/>
            <person name="Grigoriev I.V."/>
            <person name="Martin F.M."/>
            <person name="Hacquard S."/>
        </authorList>
    </citation>
    <scope>NUCLEOTIDE SEQUENCE</scope>
    <source>
        <strain evidence="2">MPI-CAGE-CH-0243</strain>
    </source>
</reference>
<dbReference type="AlphaFoldDB" id="A0A9P9EE83"/>
<proteinExistence type="predicted"/>
<dbReference type="EMBL" id="JAGMWT010000002">
    <property type="protein sequence ID" value="KAH7135863.1"/>
    <property type="molecule type" value="Genomic_DNA"/>
</dbReference>
<protein>
    <submittedName>
        <fullName evidence="2">Uncharacterized protein</fullName>
    </submittedName>
</protein>
<evidence type="ECO:0000313" key="2">
    <source>
        <dbReference type="EMBL" id="KAH7135863.1"/>
    </source>
</evidence>
<gene>
    <name evidence="2" type="ORF">B0J11DRAFT_502668</name>
</gene>
<dbReference type="Proteomes" id="UP000700596">
    <property type="component" value="Unassembled WGS sequence"/>
</dbReference>
<keyword evidence="3" id="KW-1185">Reference proteome</keyword>
<feature type="chain" id="PRO_5040344915" evidence="1">
    <location>
        <begin position="17"/>
        <end position="283"/>
    </location>
</feature>
<evidence type="ECO:0000256" key="1">
    <source>
        <dbReference type="SAM" id="SignalP"/>
    </source>
</evidence>
<sequence length="283" mass="31719">MKLLIFLVSLVCLAMANPMAFTISSINSQSQPEKRVDRRCIKRRCGPNHMVPCLVSCKPQDVDYCIDTCRQELRNQDGACFNICKGDNQWWKDNFPGHWFDRDNNLLSRDAVPINEEAITAVDDGKGDQNKLEDAIIAAKGRAQNRDTYVLAEHVDLSKHVEIKDSHIIVKKEGSGRISKREDAFEFDTEPPVNECEKHKCKRNFMDGCWQVGSALPLPWSLFHMSQSRTEYEYRPVETYTASQVSVLDSAAARCTSGILCAGNVVGAVKASAFLLEVFAVVA</sequence>
<accession>A0A9P9EE83</accession>
<evidence type="ECO:0000313" key="3">
    <source>
        <dbReference type="Proteomes" id="UP000700596"/>
    </source>
</evidence>
<feature type="signal peptide" evidence="1">
    <location>
        <begin position="1"/>
        <end position="16"/>
    </location>
</feature>
<name>A0A9P9EE83_9PLEO</name>
<organism evidence="2 3">
    <name type="scientific">Dendryphion nanum</name>
    <dbReference type="NCBI Taxonomy" id="256645"/>
    <lineage>
        <taxon>Eukaryota</taxon>
        <taxon>Fungi</taxon>
        <taxon>Dikarya</taxon>
        <taxon>Ascomycota</taxon>
        <taxon>Pezizomycotina</taxon>
        <taxon>Dothideomycetes</taxon>
        <taxon>Pleosporomycetidae</taxon>
        <taxon>Pleosporales</taxon>
        <taxon>Torulaceae</taxon>
        <taxon>Dendryphion</taxon>
    </lineage>
</organism>